<evidence type="ECO:0000256" key="1">
    <source>
        <dbReference type="SAM" id="MobiDB-lite"/>
    </source>
</evidence>
<dbReference type="EMBL" id="PYAL01000001">
    <property type="protein sequence ID" value="RXN93021.1"/>
    <property type="molecule type" value="Genomic_DNA"/>
</dbReference>
<reference evidence="2 3" key="1">
    <citation type="journal article" date="2017" name="Int. J. Syst. Evol. Microbiol.">
        <title>Achromobacter aloeverae sp. nov., isolated from the root of Aloe vera (L.) Burm.f.</title>
        <authorList>
            <person name="Kuncharoen N."/>
            <person name="Muramatsu Y."/>
            <person name="Shibata C."/>
            <person name="Kamakura Y."/>
            <person name="Nakagawa Y."/>
            <person name="Tanasupawat S."/>
        </authorList>
    </citation>
    <scope>NUCLEOTIDE SEQUENCE [LARGE SCALE GENOMIC DNA]</scope>
    <source>
        <strain evidence="2 3">AVA-1</strain>
    </source>
</reference>
<dbReference type="Proteomes" id="UP000290849">
    <property type="component" value="Unassembled WGS sequence"/>
</dbReference>
<proteinExistence type="predicted"/>
<protein>
    <submittedName>
        <fullName evidence="2">Uncharacterized protein</fullName>
    </submittedName>
</protein>
<sequence>MTTADTPGKAWLLRSVRSPLEREGGQEEGVPAGYQIAHCEPVTRGFAAEQLAHILLMEAGYRPDENKNGYEIPLPEIIRLVKRAAEEIRMAFDGDAAEPPPSSLWSPGRLGVESDGIEPGDRVPWGRRSGAWSRWLSEARPRIMRRSGN</sequence>
<comment type="caution">
    <text evidence="2">The sequence shown here is derived from an EMBL/GenBank/DDBJ whole genome shotgun (WGS) entry which is preliminary data.</text>
</comment>
<dbReference type="AlphaFoldDB" id="A0A4Q1HQQ0"/>
<evidence type="ECO:0000313" key="2">
    <source>
        <dbReference type="EMBL" id="RXN93021.1"/>
    </source>
</evidence>
<organism evidence="2 3">
    <name type="scientific">Achromobacter aloeverae</name>
    <dbReference type="NCBI Taxonomy" id="1750518"/>
    <lineage>
        <taxon>Bacteria</taxon>
        <taxon>Pseudomonadati</taxon>
        <taxon>Pseudomonadota</taxon>
        <taxon>Betaproteobacteria</taxon>
        <taxon>Burkholderiales</taxon>
        <taxon>Alcaligenaceae</taxon>
        <taxon>Achromobacter</taxon>
    </lineage>
</organism>
<keyword evidence="3" id="KW-1185">Reference proteome</keyword>
<evidence type="ECO:0000313" key="3">
    <source>
        <dbReference type="Proteomes" id="UP000290849"/>
    </source>
</evidence>
<gene>
    <name evidence="2" type="ORF">C7R54_04680</name>
</gene>
<feature type="region of interest" description="Disordered" evidence="1">
    <location>
        <begin position="92"/>
        <end position="123"/>
    </location>
</feature>
<name>A0A4Q1HQQ0_9BURK</name>
<accession>A0A4Q1HQQ0</accession>